<feature type="region of interest" description="Disordered" evidence="8">
    <location>
        <begin position="1"/>
        <end position="52"/>
    </location>
</feature>
<keyword evidence="4" id="KW-0378">Hydrolase</keyword>
<feature type="compositionally biased region" description="Basic and acidic residues" evidence="8">
    <location>
        <begin position="404"/>
        <end position="420"/>
    </location>
</feature>
<name>A0A553IAI7_9PEZI</name>
<dbReference type="OrthoDB" id="2111841at2759"/>
<evidence type="ECO:0000256" key="3">
    <source>
        <dbReference type="ARBA" id="ARBA00022763"/>
    </source>
</evidence>
<organism evidence="9 10">
    <name type="scientific">Xylaria flabelliformis</name>
    <dbReference type="NCBI Taxonomy" id="2512241"/>
    <lineage>
        <taxon>Eukaryota</taxon>
        <taxon>Fungi</taxon>
        <taxon>Dikarya</taxon>
        <taxon>Ascomycota</taxon>
        <taxon>Pezizomycotina</taxon>
        <taxon>Sordariomycetes</taxon>
        <taxon>Xylariomycetidae</taxon>
        <taxon>Xylariales</taxon>
        <taxon>Xylariaceae</taxon>
        <taxon>Xylaria</taxon>
    </lineage>
</organism>
<dbReference type="SUPFAM" id="SSF143081">
    <property type="entry name" value="BB1717-like"/>
    <property type="match status" value="2"/>
</dbReference>
<dbReference type="GO" id="GO:0016829">
    <property type="term" value="F:lyase activity"/>
    <property type="evidence" value="ECO:0007669"/>
    <property type="project" value="UniProtKB-KW"/>
</dbReference>
<dbReference type="InterPro" id="IPR036590">
    <property type="entry name" value="SRAP-like"/>
</dbReference>
<evidence type="ECO:0000313" key="9">
    <source>
        <dbReference type="EMBL" id="TRX97216.1"/>
    </source>
</evidence>
<comment type="caution">
    <text evidence="9">The sequence shown here is derived from an EMBL/GenBank/DDBJ whole genome shotgun (WGS) entry which is preliminary data.</text>
</comment>
<evidence type="ECO:0000256" key="6">
    <source>
        <dbReference type="ARBA" id="ARBA00023125"/>
    </source>
</evidence>
<feature type="region of interest" description="Disordered" evidence="8">
    <location>
        <begin position="66"/>
        <end position="113"/>
    </location>
</feature>
<proteinExistence type="inferred from homology"/>
<dbReference type="STRING" id="2512241.A0A553IAI7"/>
<comment type="similarity">
    <text evidence="1">Belongs to the SOS response-associated peptidase family.</text>
</comment>
<dbReference type="GO" id="GO:0008233">
    <property type="term" value="F:peptidase activity"/>
    <property type="evidence" value="ECO:0007669"/>
    <property type="project" value="UniProtKB-KW"/>
</dbReference>
<keyword evidence="6" id="KW-0238">DNA-binding</keyword>
<feature type="compositionally biased region" description="Acidic residues" evidence="8">
    <location>
        <begin position="14"/>
        <end position="44"/>
    </location>
</feature>
<dbReference type="GO" id="GO:0003697">
    <property type="term" value="F:single-stranded DNA binding"/>
    <property type="evidence" value="ECO:0007669"/>
    <property type="project" value="InterPro"/>
</dbReference>
<evidence type="ECO:0000313" key="10">
    <source>
        <dbReference type="Proteomes" id="UP000319160"/>
    </source>
</evidence>
<dbReference type="GO" id="GO:0106300">
    <property type="term" value="P:protein-DNA covalent cross-linking repair"/>
    <property type="evidence" value="ECO:0007669"/>
    <property type="project" value="InterPro"/>
</dbReference>
<keyword evidence="2" id="KW-0645">Protease</keyword>
<keyword evidence="7" id="KW-0456">Lyase</keyword>
<feature type="region of interest" description="Disordered" evidence="8">
    <location>
        <begin position="362"/>
        <end position="500"/>
    </location>
</feature>
<dbReference type="Gene3D" id="3.90.1680.10">
    <property type="entry name" value="SOS response associated peptidase-like"/>
    <property type="match status" value="1"/>
</dbReference>
<keyword evidence="10" id="KW-1185">Reference proteome</keyword>
<dbReference type="PANTHER" id="PTHR13604:SF0">
    <property type="entry name" value="ABASIC SITE PROCESSING PROTEIN HMCES"/>
    <property type="match status" value="1"/>
</dbReference>
<keyword evidence="5" id="KW-0190">Covalent protein-DNA linkage</keyword>
<feature type="compositionally biased region" description="Basic and acidic residues" evidence="8">
    <location>
        <begin position="363"/>
        <end position="396"/>
    </location>
</feature>
<gene>
    <name evidence="9" type="ORF">FHL15_002010</name>
</gene>
<evidence type="ECO:0008006" key="11">
    <source>
        <dbReference type="Google" id="ProtNLM"/>
    </source>
</evidence>
<evidence type="ECO:0000256" key="7">
    <source>
        <dbReference type="ARBA" id="ARBA00023239"/>
    </source>
</evidence>
<accession>A0A553IAI7</accession>
<evidence type="ECO:0000256" key="4">
    <source>
        <dbReference type="ARBA" id="ARBA00022801"/>
    </source>
</evidence>
<dbReference type="AlphaFoldDB" id="A0A553IAI7"/>
<dbReference type="PANTHER" id="PTHR13604">
    <property type="entry name" value="DC12-RELATED"/>
    <property type="match status" value="1"/>
</dbReference>
<dbReference type="Pfam" id="PF02586">
    <property type="entry name" value="SRAP"/>
    <property type="match status" value="1"/>
</dbReference>
<dbReference type="GO" id="GO:0006508">
    <property type="term" value="P:proteolysis"/>
    <property type="evidence" value="ECO:0007669"/>
    <property type="project" value="UniProtKB-KW"/>
</dbReference>
<evidence type="ECO:0000256" key="1">
    <source>
        <dbReference type="ARBA" id="ARBA00008136"/>
    </source>
</evidence>
<dbReference type="InterPro" id="IPR003738">
    <property type="entry name" value="SRAP"/>
</dbReference>
<feature type="compositionally biased region" description="Basic and acidic residues" evidence="8">
    <location>
        <begin position="441"/>
        <end position="464"/>
    </location>
</feature>
<dbReference type="Proteomes" id="UP000319160">
    <property type="component" value="Unassembled WGS sequence"/>
</dbReference>
<evidence type="ECO:0000256" key="5">
    <source>
        <dbReference type="ARBA" id="ARBA00023124"/>
    </source>
</evidence>
<dbReference type="EMBL" id="VFLP01000007">
    <property type="protein sequence ID" value="TRX97216.1"/>
    <property type="molecule type" value="Genomic_DNA"/>
</dbReference>
<sequence>MRMLRDDNMPVYEAPDDPDDGNDEDNESEEGDEGGSNGGEEEEYSGPRQSYNFAPSYRGVVYRADVPDWGAGPRSGHNEGSSSDADDAPLYSPDTNMKGQHKEMDKQHTSTSRVHYKLQTMKWGLVPFWTKRNPGYGSMMKTINCRDDSLAQGGGMWSSMKARKRCVVIAQGFYEWLEKDGGREKLPHYVRRKDGKLMCFAGLWDVVQYESKSTPGPSSISRSQYTRRAGRYGVQHCPRASCEISRNRELTSEKLDDEEKQYTYTIITTSSNKQLNFLHDRMPVILDNGSEKMRNWLDPGRHEWSKELQSLLTPYDGELEVYPVSKDVGKVGNNSPTFIIPIDSKENKSNIANFFARGAATGKTEEEKIIKKEETESDARENLEKIEEQPEIKITAKDGFVTEGTKRDEEPTLKREDGNGGEKVFAGVKREAEDEITDQEPPGKVRSTEQNKGKGTSKGKETSRGGRRKISAASNNTRSPAKTAKAAGTQKITKFFANSS</sequence>
<feature type="compositionally biased region" description="Polar residues" evidence="8">
    <location>
        <begin position="490"/>
        <end position="500"/>
    </location>
</feature>
<protein>
    <recommendedName>
        <fullName evidence="11">DUF159 domain protein</fullName>
    </recommendedName>
</protein>
<evidence type="ECO:0000256" key="2">
    <source>
        <dbReference type="ARBA" id="ARBA00022670"/>
    </source>
</evidence>
<evidence type="ECO:0000256" key="8">
    <source>
        <dbReference type="SAM" id="MobiDB-lite"/>
    </source>
</evidence>
<keyword evidence="3" id="KW-0227">DNA damage</keyword>
<reference evidence="10" key="1">
    <citation type="submission" date="2019-06" db="EMBL/GenBank/DDBJ databases">
        <title>Draft genome sequence of the griseofulvin-producing fungus Xylaria cubensis strain G536.</title>
        <authorList>
            <person name="Mead M.E."/>
            <person name="Raja H.A."/>
            <person name="Steenwyk J.L."/>
            <person name="Knowles S.L."/>
            <person name="Oberlies N.H."/>
            <person name="Rokas A."/>
        </authorList>
    </citation>
    <scope>NUCLEOTIDE SEQUENCE [LARGE SCALE GENOMIC DNA]</scope>
    <source>
        <strain evidence="10">G536</strain>
    </source>
</reference>